<feature type="transmembrane region" description="Helical" evidence="1">
    <location>
        <begin position="34"/>
        <end position="55"/>
    </location>
</feature>
<sequence length="103" mass="11831">MDKKQIMCDPSCNSCGCCHITPTPSEKPFIFSDFICSNMSLLGWLVIGVVLWYLFFAGEEFGCSWNCLIDAIRPTRKKCEEERFIKIPIPSTPNLFKVYRQPV</sequence>
<keyword evidence="1" id="KW-0472">Membrane</keyword>
<evidence type="ECO:0000313" key="2">
    <source>
        <dbReference type="EMBL" id="KAL3284249.1"/>
    </source>
</evidence>
<name>A0ABD2P034_9CUCU</name>
<dbReference type="AlphaFoldDB" id="A0ABD2P034"/>
<comment type="caution">
    <text evidence="2">The sequence shown here is derived from an EMBL/GenBank/DDBJ whole genome shotgun (WGS) entry which is preliminary data.</text>
</comment>
<proteinExistence type="predicted"/>
<keyword evidence="1" id="KW-0812">Transmembrane</keyword>
<keyword evidence="1" id="KW-1133">Transmembrane helix</keyword>
<protein>
    <submittedName>
        <fullName evidence="2">Uncharacterized protein</fullName>
    </submittedName>
</protein>
<dbReference type="EMBL" id="JABFTP020000165">
    <property type="protein sequence ID" value="KAL3284249.1"/>
    <property type="molecule type" value="Genomic_DNA"/>
</dbReference>
<keyword evidence="3" id="KW-1185">Reference proteome</keyword>
<accession>A0ABD2P034</accession>
<reference evidence="2 3" key="1">
    <citation type="journal article" date="2021" name="BMC Biol.">
        <title>Horizontally acquired antibacterial genes associated with adaptive radiation of ladybird beetles.</title>
        <authorList>
            <person name="Li H.S."/>
            <person name="Tang X.F."/>
            <person name="Huang Y.H."/>
            <person name="Xu Z.Y."/>
            <person name="Chen M.L."/>
            <person name="Du X.Y."/>
            <person name="Qiu B.Y."/>
            <person name="Chen P.T."/>
            <person name="Zhang W."/>
            <person name="Slipinski A."/>
            <person name="Escalona H.E."/>
            <person name="Waterhouse R.M."/>
            <person name="Zwick A."/>
            <person name="Pang H."/>
        </authorList>
    </citation>
    <scope>NUCLEOTIDE SEQUENCE [LARGE SCALE GENOMIC DNA]</scope>
    <source>
        <strain evidence="2">SYSU2018</strain>
    </source>
</reference>
<organism evidence="2 3">
    <name type="scientific">Cryptolaemus montrouzieri</name>
    <dbReference type="NCBI Taxonomy" id="559131"/>
    <lineage>
        <taxon>Eukaryota</taxon>
        <taxon>Metazoa</taxon>
        <taxon>Ecdysozoa</taxon>
        <taxon>Arthropoda</taxon>
        <taxon>Hexapoda</taxon>
        <taxon>Insecta</taxon>
        <taxon>Pterygota</taxon>
        <taxon>Neoptera</taxon>
        <taxon>Endopterygota</taxon>
        <taxon>Coleoptera</taxon>
        <taxon>Polyphaga</taxon>
        <taxon>Cucujiformia</taxon>
        <taxon>Coccinelloidea</taxon>
        <taxon>Coccinellidae</taxon>
        <taxon>Scymninae</taxon>
        <taxon>Scymnini</taxon>
        <taxon>Cryptolaemus</taxon>
    </lineage>
</organism>
<gene>
    <name evidence="2" type="ORF">HHI36_018412</name>
</gene>
<evidence type="ECO:0000256" key="1">
    <source>
        <dbReference type="SAM" id="Phobius"/>
    </source>
</evidence>
<dbReference type="Proteomes" id="UP001516400">
    <property type="component" value="Unassembled WGS sequence"/>
</dbReference>
<evidence type="ECO:0000313" key="3">
    <source>
        <dbReference type="Proteomes" id="UP001516400"/>
    </source>
</evidence>